<keyword evidence="1" id="KW-1133">Transmembrane helix</keyword>
<gene>
    <name evidence="2" type="ORF">METZ01_LOCUS27392</name>
</gene>
<keyword evidence="1" id="KW-0472">Membrane</keyword>
<protein>
    <recommendedName>
        <fullName evidence="3">Transglycosylase SLT domain-containing protein</fullName>
    </recommendedName>
</protein>
<sequence>MGFNRKFFIILTLLRHSVLLPFSFLIFLFLPLIIPETSRLQKITDYSLPPNPQPKHLPYVLVKPRDQDYRPNSKTPIEILKSSQDLSKIQEMQFTGNLDRSYFDKKKFKHINDSMRRIIMMIIQFEEISRRRFNRGTESLPTQVDLEGLADHIIDSRWYREVIKRFSSNNAYGFSEERLLRVLMSIQVAANSFEVPYPSLFCLFFQESKFDFLANSATGAKGIGQLTSIGLEEVRRLRNSSKMETKLQRTANHLNQVYTDPQIQKWLANLGFKIDFAKISPIPEEVKFTRITSAFMREVGKELVKEGQSYGENTSLLWLLSKKLRRGHILYGNHAHMHKVFSQMLEKEYASSQASAYNIETNILLSTILFNHYYRYQWRNNKQVFDIPPEARVILASSAYNHGQTGVRRFLINLKNEFPLLDFQKLSSQKLKILFTTRRLSNALQGPSQKILEASRHVRKIMDCAEKRPKFS</sequence>
<evidence type="ECO:0008006" key="3">
    <source>
        <dbReference type="Google" id="ProtNLM"/>
    </source>
</evidence>
<dbReference type="SUPFAM" id="SSF53955">
    <property type="entry name" value="Lysozyme-like"/>
    <property type="match status" value="1"/>
</dbReference>
<dbReference type="AlphaFoldDB" id="A0A381Q6H4"/>
<evidence type="ECO:0000256" key="1">
    <source>
        <dbReference type="SAM" id="Phobius"/>
    </source>
</evidence>
<evidence type="ECO:0000313" key="2">
    <source>
        <dbReference type="EMBL" id="SUZ74538.1"/>
    </source>
</evidence>
<dbReference type="InterPro" id="IPR023346">
    <property type="entry name" value="Lysozyme-like_dom_sf"/>
</dbReference>
<reference evidence="2" key="1">
    <citation type="submission" date="2018-05" db="EMBL/GenBank/DDBJ databases">
        <authorList>
            <person name="Lanie J.A."/>
            <person name="Ng W.-L."/>
            <person name="Kazmierczak K.M."/>
            <person name="Andrzejewski T.M."/>
            <person name="Davidsen T.M."/>
            <person name="Wayne K.J."/>
            <person name="Tettelin H."/>
            <person name="Glass J.I."/>
            <person name="Rusch D."/>
            <person name="Podicherti R."/>
            <person name="Tsui H.-C.T."/>
            <person name="Winkler M.E."/>
        </authorList>
    </citation>
    <scope>NUCLEOTIDE SEQUENCE</scope>
</reference>
<feature type="transmembrane region" description="Helical" evidence="1">
    <location>
        <begin position="7"/>
        <end position="34"/>
    </location>
</feature>
<organism evidence="2">
    <name type="scientific">marine metagenome</name>
    <dbReference type="NCBI Taxonomy" id="408172"/>
    <lineage>
        <taxon>unclassified sequences</taxon>
        <taxon>metagenomes</taxon>
        <taxon>ecological metagenomes</taxon>
    </lineage>
</organism>
<keyword evidence="1" id="KW-0812">Transmembrane</keyword>
<proteinExistence type="predicted"/>
<dbReference type="EMBL" id="UINC01001215">
    <property type="protein sequence ID" value="SUZ74538.1"/>
    <property type="molecule type" value="Genomic_DNA"/>
</dbReference>
<accession>A0A381Q6H4</accession>
<name>A0A381Q6H4_9ZZZZ</name>